<dbReference type="InterPro" id="IPR004014">
    <property type="entry name" value="ATPase_P-typ_cation-transptr_N"/>
</dbReference>
<feature type="non-terminal residue" evidence="4">
    <location>
        <position position="171"/>
    </location>
</feature>
<feature type="region of interest" description="Disordered" evidence="1">
    <location>
        <begin position="1"/>
        <end position="21"/>
    </location>
</feature>
<keyword evidence="2" id="KW-1133">Transmembrane helix</keyword>
<dbReference type="InterPro" id="IPR059000">
    <property type="entry name" value="ATPase_P-type_domA"/>
</dbReference>
<feature type="domain" description="Cation-transporting P-type ATPase N-terminal" evidence="3">
    <location>
        <begin position="23"/>
        <end position="96"/>
    </location>
</feature>
<feature type="transmembrane region" description="Helical" evidence="2">
    <location>
        <begin position="76"/>
        <end position="96"/>
    </location>
</feature>
<reference evidence="4" key="1">
    <citation type="submission" date="2013-08" db="EMBL/GenBank/DDBJ databases">
        <authorList>
            <person name="Mendez C."/>
            <person name="Richter M."/>
            <person name="Ferrer M."/>
            <person name="Sanchez J."/>
        </authorList>
    </citation>
    <scope>NUCLEOTIDE SEQUENCE</scope>
</reference>
<evidence type="ECO:0000313" key="4">
    <source>
        <dbReference type="EMBL" id="EQD43109.1"/>
    </source>
</evidence>
<dbReference type="Pfam" id="PF00122">
    <property type="entry name" value="E1-E2_ATPase"/>
    <property type="match status" value="1"/>
</dbReference>
<gene>
    <name evidence="4" type="ORF">B1B_13954</name>
</gene>
<proteinExistence type="predicted"/>
<dbReference type="EMBL" id="AUZY01009199">
    <property type="protein sequence ID" value="EQD43109.1"/>
    <property type="molecule type" value="Genomic_DNA"/>
</dbReference>
<keyword evidence="2" id="KW-0812">Transmembrane</keyword>
<dbReference type="AlphaFoldDB" id="T1AQX7"/>
<accession>T1AQX7</accession>
<dbReference type="PANTHER" id="PTHR42861">
    <property type="entry name" value="CALCIUM-TRANSPORTING ATPASE"/>
    <property type="match status" value="1"/>
</dbReference>
<evidence type="ECO:0000259" key="3">
    <source>
        <dbReference type="SMART" id="SM00831"/>
    </source>
</evidence>
<reference evidence="4" key="2">
    <citation type="journal article" date="2014" name="ISME J.">
        <title>Microbial stratification in low pH oxic and suboxic macroscopic growths along an acid mine drainage.</title>
        <authorList>
            <person name="Mendez-Garcia C."/>
            <person name="Mesa V."/>
            <person name="Sprenger R.R."/>
            <person name="Richter M."/>
            <person name="Diez M.S."/>
            <person name="Solano J."/>
            <person name="Bargiela R."/>
            <person name="Golyshina O.V."/>
            <person name="Manteca A."/>
            <person name="Ramos J.L."/>
            <person name="Gallego J.R."/>
            <person name="Llorente I."/>
            <person name="Martins Dos Santos V.A."/>
            <person name="Jensen O.N."/>
            <person name="Pelaez A.I."/>
            <person name="Sanchez J."/>
            <person name="Ferrer M."/>
        </authorList>
    </citation>
    <scope>NUCLEOTIDE SEQUENCE</scope>
</reference>
<dbReference type="SUPFAM" id="SSF81653">
    <property type="entry name" value="Calcium ATPase, transduction domain A"/>
    <property type="match status" value="1"/>
</dbReference>
<keyword evidence="2" id="KW-0472">Membrane</keyword>
<feature type="non-terminal residue" evidence="4">
    <location>
        <position position="1"/>
    </location>
</feature>
<dbReference type="Gene3D" id="1.20.1110.10">
    <property type="entry name" value="Calcium-transporting ATPase, transmembrane domain"/>
    <property type="match status" value="1"/>
</dbReference>
<sequence length="171" mass="17883">AEQASRPPVASTGPAAPRGDPRTLLSLDVAEALDALGSSALGLDAAEADRRRARVGPNTLPEAHRRSIATELATQFANMFVVVLVVAAGLTFLTYFLSTPRDSANLELAFAIVLVVVLNALIGFAQEHAAERTAEALQAMVPHTARVLRAGRLTEIPAADLVPGDVVVVDT</sequence>
<protein>
    <submittedName>
        <fullName evidence="4">Membrane protein containing ATPase, P-type, ATPase-associated region</fullName>
    </submittedName>
</protein>
<dbReference type="Gene3D" id="2.70.150.10">
    <property type="entry name" value="Calcium-transporting ATPase, cytoplasmic transduction domain A"/>
    <property type="match status" value="1"/>
</dbReference>
<feature type="transmembrane region" description="Helical" evidence="2">
    <location>
        <begin position="108"/>
        <end position="125"/>
    </location>
</feature>
<organism evidence="4">
    <name type="scientific">mine drainage metagenome</name>
    <dbReference type="NCBI Taxonomy" id="410659"/>
    <lineage>
        <taxon>unclassified sequences</taxon>
        <taxon>metagenomes</taxon>
        <taxon>ecological metagenomes</taxon>
    </lineage>
</organism>
<dbReference type="SUPFAM" id="SSF81665">
    <property type="entry name" value="Calcium ATPase, transmembrane domain M"/>
    <property type="match status" value="1"/>
</dbReference>
<dbReference type="InterPro" id="IPR008250">
    <property type="entry name" value="ATPase_P-typ_transduc_dom_A_sf"/>
</dbReference>
<dbReference type="SMART" id="SM00831">
    <property type="entry name" value="Cation_ATPase_N"/>
    <property type="match status" value="1"/>
</dbReference>
<dbReference type="InterPro" id="IPR023298">
    <property type="entry name" value="ATPase_P-typ_TM_dom_sf"/>
</dbReference>
<evidence type="ECO:0000256" key="2">
    <source>
        <dbReference type="SAM" id="Phobius"/>
    </source>
</evidence>
<comment type="caution">
    <text evidence="4">The sequence shown here is derived from an EMBL/GenBank/DDBJ whole genome shotgun (WGS) entry which is preliminary data.</text>
</comment>
<dbReference type="Pfam" id="PF00690">
    <property type="entry name" value="Cation_ATPase_N"/>
    <property type="match status" value="1"/>
</dbReference>
<name>T1AQX7_9ZZZZ</name>
<evidence type="ECO:0000256" key="1">
    <source>
        <dbReference type="SAM" id="MobiDB-lite"/>
    </source>
</evidence>